<organism evidence="1 2">
    <name type="scientific">Portunus trituberculatus</name>
    <name type="common">Swimming crab</name>
    <name type="synonym">Neptunus trituberculatus</name>
    <dbReference type="NCBI Taxonomy" id="210409"/>
    <lineage>
        <taxon>Eukaryota</taxon>
        <taxon>Metazoa</taxon>
        <taxon>Ecdysozoa</taxon>
        <taxon>Arthropoda</taxon>
        <taxon>Crustacea</taxon>
        <taxon>Multicrustacea</taxon>
        <taxon>Malacostraca</taxon>
        <taxon>Eumalacostraca</taxon>
        <taxon>Eucarida</taxon>
        <taxon>Decapoda</taxon>
        <taxon>Pleocyemata</taxon>
        <taxon>Brachyura</taxon>
        <taxon>Eubrachyura</taxon>
        <taxon>Portunoidea</taxon>
        <taxon>Portunidae</taxon>
        <taxon>Portuninae</taxon>
        <taxon>Portunus</taxon>
    </lineage>
</organism>
<gene>
    <name evidence="1" type="ORF">E2C01_046007</name>
</gene>
<dbReference type="AlphaFoldDB" id="A0A5B7G336"/>
<evidence type="ECO:0000313" key="1">
    <source>
        <dbReference type="EMBL" id="MPC52146.1"/>
    </source>
</evidence>
<protein>
    <submittedName>
        <fullName evidence="1">Uncharacterized protein</fullName>
    </submittedName>
</protein>
<dbReference type="Proteomes" id="UP000324222">
    <property type="component" value="Unassembled WGS sequence"/>
</dbReference>
<dbReference type="EMBL" id="VSRR010010657">
    <property type="protein sequence ID" value="MPC52146.1"/>
    <property type="molecule type" value="Genomic_DNA"/>
</dbReference>
<proteinExistence type="predicted"/>
<comment type="caution">
    <text evidence="1">The sequence shown here is derived from an EMBL/GenBank/DDBJ whole genome shotgun (WGS) entry which is preliminary data.</text>
</comment>
<sequence>MSVYFTTVICWSSSRPSPIWRGLSAHTDRSSGTRARHFRTSVRTSAPPYLRTTKGGAEIQSVEKFSKVWK</sequence>
<evidence type="ECO:0000313" key="2">
    <source>
        <dbReference type="Proteomes" id="UP000324222"/>
    </source>
</evidence>
<name>A0A5B7G336_PORTR</name>
<keyword evidence="2" id="KW-1185">Reference proteome</keyword>
<accession>A0A5B7G336</accession>
<reference evidence="1 2" key="1">
    <citation type="submission" date="2019-05" db="EMBL/GenBank/DDBJ databases">
        <title>Another draft genome of Portunus trituberculatus and its Hox gene families provides insights of decapod evolution.</title>
        <authorList>
            <person name="Jeong J.-H."/>
            <person name="Song I."/>
            <person name="Kim S."/>
            <person name="Choi T."/>
            <person name="Kim D."/>
            <person name="Ryu S."/>
            <person name="Kim W."/>
        </authorList>
    </citation>
    <scope>NUCLEOTIDE SEQUENCE [LARGE SCALE GENOMIC DNA]</scope>
    <source>
        <tissue evidence="1">Muscle</tissue>
    </source>
</reference>